<dbReference type="RefSeq" id="WP_009502044.1">
    <property type="nucleotide sequence ID" value="NZ_ANIN01000002.1"/>
</dbReference>
<evidence type="ECO:0000256" key="2">
    <source>
        <dbReference type="ARBA" id="ARBA00007353"/>
    </source>
</evidence>
<dbReference type="InterPro" id="IPR011324">
    <property type="entry name" value="Cytotoxic_necrot_fac-like_cat"/>
</dbReference>
<keyword evidence="5" id="KW-0862">Zinc</keyword>
<comment type="catalytic activity">
    <reaction evidence="1">
        <text>inosine + phosphate = alpha-D-ribose 1-phosphate + hypoxanthine</text>
        <dbReference type="Rhea" id="RHEA:27646"/>
        <dbReference type="ChEBI" id="CHEBI:17368"/>
        <dbReference type="ChEBI" id="CHEBI:17596"/>
        <dbReference type="ChEBI" id="CHEBI:43474"/>
        <dbReference type="ChEBI" id="CHEBI:57720"/>
        <dbReference type="EC" id="2.4.2.1"/>
    </reaction>
    <physiologicalReaction direction="left-to-right" evidence="1">
        <dbReference type="Rhea" id="RHEA:27647"/>
    </physiologicalReaction>
</comment>
<evidence type="ECO:0000313" key="10">
    <source>
        <dbReference type="EMBL" id="ELA08486.1"/>
    </source>
</evidence>
<accession>L2F6R7</accession>
<comment type="catalytic activity">
    <reaction evidence="8">
        <text>S-methyl-5'-thioadenosine + phosphate = 5-(methylsulfanyl)-alpha-D-ribose 1-phosphate + adenine</text>
        <dbReference type="Rhea" id="RHEA:11852"/>
        <dbReference type="ChEBI" id="CHEBI:16708"/>
        <dbReference type="ChEBI" id="CHEBI:17509"/>
        <dbReference type="ChEBI" id="CHEBI:43474"/>
        <dbReference type="ChEBI" id="CHEBI:58533"/>
        <dbReference type="EC" id="2.4.2.28"/>
    </reaction>
    <physiologicalReaction direction="left-to-right" evidence="8">
        <dbReference type="Rhea" id="RHEA:11853"/>
    </physiologicalReaction>
</comment>
<evidence type="ECO:0000256" key="6">
    <source>
        <dbReference type="ARBA" id="ARBA00047989"/>
    </source>
</evidence>
<dbReference type="SUPFAM" id="SSF64438">
    <property type="entry name" value="CNF1/YfiH-like putative cysteine hydrolases"/>
    <property type="match status" value="1"/>
</dbReference>
<dbReference type="EMBL" id="ANIN01000002">
    <property type="protein sequence ID" value="ELA08486.1"/>
    <property type="molecule type" value="Genomic_DNA"/>
</dbReference>
<evidence type="ECO:0000256" key="7">
    <source>
        <dbReference type="ARBA" id="ARBA00048968"/>
    </source>
</evidence>
<evidence type="ECO:0000313" key="11">
    <source>
        <dbReference type="Proteomes" id="UP000023795"/>
    </source>
</evidence>
<dbReference type="PATRIC" id="fig|1230338.3.peg.1708"/>
<dbReference type="Gene3D" id="3.60.140.10">
    <property type="entry name" value="CNF1/YfiH-like putative cysteine hydrolases"/>
    <property type="match status" value="1"/>
</dbReference>
<evidence type="ECO:0000256" key="5">
    <source>
        <dbReference type="ARBA" id="ARBA00022833"/>
    </source>
</evidence>
<dbReference type="InterPro" id="IPR038371">
    <property type="entry name" value="Cu_polyphenol_OxRdtase_sf"/>
</dbReference>
<sequence length="272" mass="30517">MLQNSYILPLTPSNSPIQVVQTCRQIPSSTADVYGDFNLALHVFDNPTTVHKHRMDLLEKLQQHYPNLNQIHWLNQVHGNCVHCTTKPHAHAILADAHFSNQSNVALAIMTADCVPIMLADTEGHIGAIHAGWQGLAKSIIAKTVNHLNPTDEHQSKRHRSKWQAWIGAHIAQANYEVDDNVRSQILASLAKLSITIDDELSQSLFYPTTSGHYLANLAKVAKLQLNACGISQVYDSHLDSYHDPRFYSYRQQCQQKQVATGRMATLIFRTI</sequence>
<protein>
    <recommendedName>
        <fullName evidence="9">Purine nucleoside phosphorylase</fullName>
    </recommendedName>
</protein>
<dbReference type="AlphaFoldDB" id="L2F6R7"/>
<dbReference type="InterPro" id="IPR003730">
    <property type="entry name" value="Cu_polyphenol_OxRdtase"/>
</dbReference>
<evidence type="ECO:0000256" key="8">
    <source>
        <dbReference type="ARBA" id="ARBA00049893"/>
    </source>
</evidence>
<keyword evidence="4" id="KW-0479">Metal-binding</keyword>
<dbReference type="OrthoDB" id="4279at2"/>
<organism evidence="10 11">
    <name type="scientific">Moraxella macacae 0408225</name>
    <dbReference type="NCBI Taxonomy" id="1230338"/>
    <lineage>
        <taxon>Bacteria</taxon>
        <taxon>Pseudomonadati</taxon>
        <taxon>Pseudomonadota</taxon>
        <taxon>Gammaproteobacteria</taxon>
        <taxon>Moraxellales</taxon>
        <taxon>Moraxellaceae</taxon>
        <taxon>Moraxella</taxon>
    </lineage>
</organism>
<keyword evidence="11" id="KW-1185">Reference proteome</keyword>
<dbReference type="PANTHER" id="PTHR30616">
    <property type="entry name" value="UNCHARACTERIZED PROTEIN YFIH"/>
    <property type="match status" value="1"/>
</dbReference>
<reference evidence="10 11" key="1">
    <citation type="journal article" date="2013" name="Genome Announc.">
        <title>Genome Sequence of Moraxella macacae 0408225, a Novel Bacterial Species Isolated from a Cynomolgus Macaque with Epistaxis.</title>
        <authorList>
            <person name="Ladner J.T."/>
            <person name="Whitehouse C.A."/>
            <person name="Koroleva G.I."/>
            <person name="Palacios G.F."/>
        </authorList>
    </citation>
    <scope>NUCLEOTIDE SEQUENCE [LARGE SCALE GENOMIC DNA]</scope>
    <source>
        <strain evidence="10 11">0408225</strain>
    </source>
</reference>
<dbReference type="STRING" id="1230338.MOMA_07991"/>
<evidence type="ECO:0000256" key="1">
    <source>
        <dbReference type="ARBA" id="ARBA00000553"/>
    </source>
</evidence>
<comment type="catalytic activity">
    <reaction evidence="6">
        <text>adenosine + H2O + H(+) = inosine + NH4(+)</text>
        <dbReference type="Rhea" id="RHEA:24408"/>
        <dbReference type="ChEBI" id="CHEBI:15377"/>
        <dbReference type="ChEBI" id="CHEBI:15378"/>
        <dbReference type="ChEBI" id="CHEBI:16335"/>
        <dbReference type="ChEBI" id="CHEBI:17596"/>
        <dbReference type="ChEBI" id="CHEBI:28938"/>
        <dbReference type="EC" id="3.5.4.4"/>
    </reaction>
    <physiologicalReaction direction="left-to-right" evidence="6">
        <dbReference type="Rhea" id="RHEA:24409"/>
    </physiologicalReaction>
</comment>
<name>L2F6R7_9GAMM</name>
<dbReference type="eggNOG" id="COG1496">
    <property type="taxonomic scope" value="Bacteria"/>
</dbReference>
<dbReference type="GO" id="GO:0017061">
    <property type="term" value="F:S-methyl-5-thioadenosine phosphorylase activity"/>
    <property type="evidence" value="ECO:0007669"/>
    <property type="project" value="UniProtKB-EC"/>
</dbReference>
<evidence type="ECO:0000256" key="4">
    <source>
        <dbReference type="ARBA" id="ARBA00022723"/>
    </source>
</evidence>
<dbReference type="PANTHER" id="PTHR30616:SF3">
    <property type="entry name" value="PURINE NUCLEOSIDE PHOSPHORYLASE"/>
    <property type="match status" value="1"/>
</dbReference>
<dbReference type="Proteomes" id="UP000023795">
    <property type="component" value="Unassembled WGS sequence"/>
</dbReference>
<evidence type="ECO:0000256" key="3">
    <source>
        <dbReference type="ARBA" id="ARBA00022679"/>
    </source>
</evidence>
<gene>
    <name evidence="10" type="ORF">MOMA_07991</name>
</gene>
<dbReference type="GO" id="GO:0005507">
    <property type="term" value="F:copper ion binding"/>
    <property type="evidence" value="ECO:0007669"/>
    <property type="project" value="TreeGrafter"/>
</dbReference>
<proteinExistence type="inferred from homology"/>
<dbReference type="CDD" id="cd16833">
    <property type="entry name" value="YfiH"/>
    <property type="match status" value="1"/>
</dbReference>
<comment type="caution">
    <text evidence="10">The sequence shown here is derived from an EMBL/GenBank/DDBJ whole genome shotgun (WGS) entry which is preliminary data.</text>
</comment>
<keyword evidence="3" id="KW-0808">Transferase</keyword>
<dbReference type="NCBIfam" id="TIGR00726">
    <property type="entry name" value="peptidoglycan editing factor PgeF"/>
    <property type="match status" value="1"/>
</dbReference>
<dbReference type="Pfam" id="PF02578">
    <property type="entry name" value="Cu-oxidase_4"/>
    <property type="match status" value="1"/>
</dbReference>
<comment type="similarity">
    <text evidence="2 9">Belongs to the purine nucleoside phosphorylase YfiH/LACC1 family.</text>
</comment>
<evidence type="ECO:0000256" key="9">
    <source>
        <dbReference type="RuleBase" id="RU361274"/>
    </source>
</evidence>
<comment type="catalytic activity">
    <reaction evidence="7">
        <text>adenosine + phosphate = alpha-D-ribose 1-phosphate + adenine</text>
        <dbReference type="Rhea" id="RHEA:27642"/>
        <dbReference type="ChEBI" id="CHEBI:16335"/>
        <dbReference type="ChEBI" id="CHEBI:16708"/>
        <dbReference type="ChEBI" id="CHEBI:43474"/>
        <dbReference type="ChEBI" id="CHEBI:57720"/>
        <dbReference type="EC" id="2.4.2.1"/>
    </reaction>
    <physiologicalReaction direction="left-to-right" evidence="7">
        <dbReference type="Rhea" id="RHEA:27643"/>
    </physiologicalReaction>
</comment>